<feature type="signal peptide" evidence="1">
    <location>
        <begin position="1"/>
        <end position="26"/>
    </location>
</feature>
<dbReference type="EMBL" id="BFCH01000021">
    <property type="protein sequence ID" value="GBG39821.1"/>
    <property type="molecule type" value="Genomic_DNA"/>
</dbReference>
<dbReference type="AlphaFoldDB" id="A0AA37UZ03"/>
<name>A0AA37UZ03_9MYCO</name>
<comment type="caution">
    <text evidence="3">The sequence shown here is derived from an EMBL/GenBank/DDBJ whole genome shotgun (WGS) entry which is preliminary data.</text>
</comment>
<proteinExistence type="predicted"/>
<keyword evidence="4" id="KW-1185">Reference proteome</keyword>
<reference evidence="2" key="1">
    <citation type="journal article" date="2018" name="Genome Announc.">
        <title>Draft Genome Sequence of Mycobacterium montefiorense Isolated from Japanese Black Salamander (Hynobius nigrescens).</title>
        <authorList>
            <person name="Fukano H."/>
            <person name="Yoshida M."/>
            <person name="Shimizu A."/>
            <person name="Iwao H."/>
            <person name="Katayama Y."/>
            <person name="Omatsu T."/>
            <person name="Mizutani T."/>
            <person name="Kurata O."/>
            <person name="Wada S."/>
            <person name="Hoshino Y."/>
        </authorList>
    </citation>
    <scope>NUCLEOTIDE SEQUENCE</scope>
    <source>
        <strain evidence="2">BS</strain>
    </source>
</reference>
<accession>A0AA37UZ03</accession>
<dbReference type="Proteomes" id="UP001139505">
    <property type="component" value="Unassembled WGS sequence"/>
</dbReference>
<reference evidence="4" key="2">
    <citation type="submission" date="2018-04" db="EMBL/GenBank/DDBJ databases">
        <title>Draft genome sequence of Mycobacterium montefiorense isolated from Japanese black salamander.</title>
        <authorList>
            <person name="Fukano H."/>
            <person name="Yoshida M."/>
            <person name="Shimizu A."/>
            <person name="Iwao H."/>
            <person name="Kurata O."/>
            <person name="Katayama Y."/>
            <person name="Omatsu T."/>
            <person name="Mizutani T."/>
            <person name="Wada S."/>
            <person name="Hoshino Y."/>
        </authorList>
    </citation>
    <scope>NUCLEOTIDE SEQUENCE [LARGE SCALE GENOMIC DNA]</scope>
    <source>
        <strain evidence="4">BS</strain>
    </source>
</reference>
<dbReference type="Proteomes" id="UP000245060">
    <property type="component" value="Unassembled WGS sequence"/>
</dbReference>
<evidence type="ECO:0000313" key="4">
    <source>
        <dbReference type="Proteomes" id="UP000245060"/>
    </source>
</evidence>
<gene>
    <name evidence="2" type="ORF">MmonteBS_41930</name>
    <name evidence="3" type="ORF">NJB18185_40440</name>
</gene>
<sequence>MRISAAIAATLFFAGVATLPAPNASAEPLATPDDAKMNGVYHYADEDGGHGTWIVHTTCTPGCVAHVSTSMDNGFDAPLVDGRYTVNRSIPEGAICPDSSQHPIDITQSWDPLTLTGEVDFLTTSAPCGLEDNRDIFTLTRVG</sequence>
<evidence type="ECO:0008006" key="6">
    <source>
        <dbReference type="Google" id="ProtNLM"/>
    </source>
</evidence>
<reference evidence="3" key="4">
    <citation type="submission" date="2022-04" db="EMBL/GenBank/DDBJ databases">
        <authorList>
            <person name="Komine T."/>
            <person name="Fukano H."/>
            <person name="Wada S."/>
        </authorList>
    </citation>
    <scope>NUCLEOTIDE SEQUENCE</scope>
    <source>
        <strain evidence="3">NJB18185</strain>
    </source>
</reference>
<evidence type="ECO:0000256" key="1">
    <source>
        <dbReference type="SAM" id="SignalP"/>
    </source>
</evidence>
<dbReference type="EMBL" id="BQYH01000029">
    <property type="protein sequence ID" value="GKU74273.1"/>
    <property type="molecule type" value="Genomic_DNA"/>
</dbReference>
<organism evidence="3 5">
    <name type="scientific">Mycobacterium montefiorense</name>
    <dbReference type="NCBI Taxonomy" id="154654"/>
    <lineage>
        <taxon>Bacteria</taxon>
        <taxon>Bacillati</taxon>
        <taxon>Actinomycetota</taxon>
        <taxon>Actinomycetes</taxon>
        <taxon>Mycobacteriales</taxon>
        <taxon>Mycobacteriaceae</taxon>
        <taxon>Mycobacterium</taxon>
        <taxon>Mycobacterium simiae complex</taxon>
    </lineage>
</organism>
<feature type="chain" id="PRO_5041309377" description="Lipoprotein" evidence="1">
    <location>
        <begin position="27"/>
        <end position="143"/>
    </location>
</feature>
<protein>
    <recommendedName>
        <fullName evidence="6">Lipoprotein</fullName>
    </recommendedName>
</protein>
<evidence type="ECO:0000313" key="2">
    <source>
        <dbReference type="EMBL" id="GBG39821.1"/>
    </source>
</evidence>
<evidence type="ECO:0000313" key="3">
    <source>
        <dbReference type="EMBL" id="GKU74273.1"/>
    </source>
</evidence>
<evidence type="ECO:0000313" key="5">
    <source>
        <dbReference type="Proteomes" id="UP001139505"/>
    </source>
</evidence>
<reference evidence="3" key="3">
    <citation type="journal article" date="2022" name="Microbiol. Resour. Announc.">
        <title>Draft Genome Sequences of Eight Mycobacterium montefiorense Strains Isolated from Salamanders in Captivity.</title>
        <authorList>
            <person name="Komine T."/>
            <person name="Ihara H."/>
            <person name="Fukano H."/>
            <person name="Hoshino Y."/>
            <person name="Kurata O."/>
            <person name="Wada S."/>
        </authorList>
    </citation>
    <scope>NUCLEOTIDE SEQUENCE</scope>
    <source>
        <strain evidence="3">NJB18185</strain>
    </source>
</reference>
<keyword evidence="1" id="KW-0732">Signal</keyword>